<protein>
    <recommendedName>
        <fullName evidence="4">O-antigen ligase domain-containing protein</fullName>
    </recommendedName>
</protein>
<dbReference type="Proteomes" id="UP000611215">
    <property type="component" value="Unassembled WGS sequence"/>
</dbReference>
<comment type="caution">
    <text evidence="2">The sequence shown here is derived from an EMBL/GenBank/DDBJ whole genome shotgun (WGS) entry which is preliminary data.</text>
</comment>
<feature type="transmembrane region" description="Helical" evidence="1">
    <location>
        <begin position="370"/>
        <end position="387"/>
    </location>
</feature>
<proteinExistence type="predicted"/>
<keyword evidence="3" id="KW-1185">Reference proteome</keyword>
<reference evidence="2 3" key="1">
    <citation type="submission" date="2020-11" db="EMBL/GenBank/DDBJ databases">
        <title>Winogradskyella marina sp. nov., isolated from marine sediment.</title>
        <authorList>
            <person name="Bo J."/>
            <person name="Wang S."/>
            <person name="Song X."/>
            <person name="Du Z."/>
        </authorList>
    </citation>
    <scope>NUCLEOTIDE SEQUENCE [LARGE SCALE GENOMIC DNA]</scope>
    <source>
        <strain evidence="2 3">F6397</strain>
    </source>
</reference>
<dbReference type="PROSITE" id="PS51257">
    <property type="entry name" value="PROKAR_LIPOPROTEIN"/>
    <property type="match status" value="1"/>
</dbReference>
<feature type="transmembrane region" description="Helical" evidence="1">
    <location>
        <begin position="347"/>
        <end position="364"/>
    </location>
</feature>
<organism evidence="2 3">
    <name type="scientific">Winogradskyella marina</name>
    <dbReference type="NCBI Taxonomy" id="2785530"/>
    <lineage>
        <taxon>Bacteria</taxon>
        <taxon>Pseudomonadati</taxon>
        <taxon>Bacteroidota</taxon>
        <taxon>Flavobacteriia</taxon>
        <taxon>Flavobacteriales</taxon>
        <taxon>Flavobacteriaceae</taxon>
        <taxon>Winogradskyella</taxon>
    </lineage>
</organism>
<keyword evidence="1" id="KW-1133">Transmembrane helix</keyword>
<sequence length="401" mass="46397">MNKLIVFTCFYWPFFFSCLQLQGYITYAISQSLAVNLAYINLGLIITGTVLFRNKINTTSKTSRLWIIYFIIYYCFGFLALGRNGFQSSILPTFIPVIYFIGFYFLLSNKEQFKTFFKVITITFVISSFFTVLLFKLNFNLAANTTHGWALDRADGLYGDANNAALASIIAYTLFDKFYNPSKFLFKAFKILVLLIIFYSLFVTFSTTGLFVFTIILFITNYKFFNGLKLILLGTILVLFYIGIFAFKSQTKELDLSDAQISKIDNIINVLTLNLDKVNNSGRDHLLENILYYLYENPIIGNGVDFSVAHTGHNTYVGVWVDAGILTFLFFMFILFYYFFKTLTLKIHLRFFAMSLLIVLYVFMMSLQTVINQPYLIVLFVFVGYLIDYSKMDEGHLDFFN</sequence>
<name>A0ABS0EGI5_9FLAO</name>
<keyword evidence="1" id="KW-0472">Membrane</keyword>
<feature type="transmembrane region" description="Helical" evidence="1">
    <location>
        <begin position="191"/>
        <end position="218"/>
    </location>
</feature>
<feature type="transmembrane region" description="Helical" evidence="1">
    <location>
        <begin position="64"/>
        <end position="83"/>
    </location>
</feature>
<feature type="transmembrane region" description="Helical" evidence="1">
    <location>
        <begin position="230"/>
        <end position="247"/>
    </location>
</feature>
<evidence type="ECO:0000256" key="1">
    <source>
        <dbReference type="SAM" id="Phobius"/>
    </source>
</evidence>
<keyword evidence="1" id="KW-0812">Transmembrane</keyword>
<accession>A0ABS0EGI5</accession>
<gene>
    <name evidence="2" type="ORF">ITJ86_06600</name>
</gene>
<feature type="transmembrane region" description="Helical" evidence="1">
    <location>
        <begin position="317"/>
        <end position="340"/>
    </location>
</feature>
<dbReference type="RefSeq" id="WP_195870836.1">
    <property type="nucleotide sequence ID" value="NZ_JADOET010000004.1"/>
</dbReference>
<feature type="transmembrane region" description="Helical" evidence="1">
    <location>
        <begin position="33"/>
        <end position="52"/>
    </location>
</feature>
<evidence type="ECO:0000313" key="2">
    <source>
        <dbReference type="EMBL" id="MBF8149560.1"/>
    </source>
</evidence>
<feature type="transmembrane region" description="Helical" evidence="1">
    <location>
        <begin position="89"/>
        <end position="107"/>
    </location>
</feature>
<dbReference type="EMBL" id="JADOET010000004">
    <property type="protein sequence ID" value="MBF8149560.1"/>
    <property type="molecule type" value="Genomic_DNA"/>
</dbReference>
<feature type="transmembrane region" description="Helical" evidence="1">
    <location>
        <begin position="119"/>
        <end position="139"/>
    </location>
</feature>
<evidence type="ECO:0008006" key="4">
    <source>
        <dbReference type="Google" id="ProtNLM"/>
    </source>
</evidence>
<evidence type="ECO:0000313" key="3">
    <source>
        <dbReference type="Proteomes" id="UP000611215"/>
    </source>
</evidence>